<evidence type="ECO:0000313" key="2">
    <source>
        <dbReference type="Proteomes" id="UP000050795"/>
    </source>
</evidence>
<reference evidence="2" key="1">
    <citation type="submission" date="2022-06" db="EMBL/GenBank/DDBJ databases">
        <authorList>
            <person name="Berger JAMES D."/>
            <person name="Berger JAMES D."/>
        </authorList>
    </citation>
    <scope>NUCLEOTIDE SEQUENCE [LARGE SCALE GENOMIC DNA]</scope>
</reference>
<feature type="transmembrane region" description="Helical" evidence="1">
    <location>
        <begin position="12"/>
        <end position="29"/>
    </location>
</feature>
<protein>
    <submittedName>
        <fullName evidence="3">Uncharacterized protein</fullName>
    </submittedName>
</protein>
<organism evidence="2 3">
    <name type="scientific">Trichobilharzia regenti</name>
    <name type="common">Nasal bird schistosome</name>
    <dbReference type="NCBI Taxonomy" id="157069"/>
    <lineage>
        <taxon>Eukaryota</taxon>
        <taxon>Metazoa</taxon>
        <taxon>Spiralia</taxon>
        <taxon>Lophotrochozoa</taxon>
        <taxon>Platyhelminthes</taxon>
        <taxon>Trematoda</taxon>
        <taxon>Digenea</taxon>
        <taxon>Strigeidida</taxon>
        <taxon>Schistosomatoidea</taxon>
        <taxon>Schistosomatidae</taxon>
        <taxon>Trichobilharzia</taxon>
    </lineage>
</organism>
<evidence type="ECO:0000313" key="3">
    <source>
        <dbReference type="WBParaSite" id="TREG1_121320.1"/>
    </source>
</evidence>
<keyword evidence="1" id="KW-1133">Transmembrane helix</keyword>
<keyword evidence="2" id="KW-1185">Reference proteome</keyword>
<keyword evidence="1" id="KW-0472">Membrane</keyword>
<dbReference type="WBParaSite" id="TREG1_121320.1">
    <property type="protein sequence ID" value="TREG1_121320.1"/>
    <property type="gene ID" value="TREG1_121320"/>
</dbReference>
<reference evidence="3" key="2">
    <citation type="submission" date="2023-11" db="UniProtKB">
        <authorList>
            <consortium name="WormBaseParasite"/>
        </authorList>
    </citation>
    <scope>IDENTIFICATION</scope>
</reference>
<dbReference type="AlphaFoldDB" id="A0AA85J0F5"/>
<dbReference type="Proteomes" id="UP000050795">
    <property type="component" value="Unassembled WGS sequence"/>
</dbReference>
<keyword evidence="1" id="KW-0812">Transmembrane</keyword>
<evidence type="ECO:0000256" key="1">
    <source>
        <dbReference type="SAM" id="Phobius"/>
    </source>
</evidence>
<accession>A0AA85J0F5</accession>
<name>A0AA85J0F5_TRIRE</name>
<sequence>MRYCYHQSNMSNALNVLFIVFIITVAQIHNVESGLGSLGPKKTLFMAFRNQSLGERFRDLARHCFTSVGTWMVLLG</sequence>
<proteinExistence type="predicted"/>